<evidence type="ECO:0000313" key="8">
    <source>
        <dbReference type="EMBL" id="OJJ63623.1"/>
    </source>
</evidence>
<dbReference type="PANTHER" id="PTHR24305">
    <property type="entry name" value="CYTOCHROME P450"/>
    <property type="match status" value="1"/>
</dbReference>
<dbReference type="PANTHER" id="PTHR24305:SF228">
    <property type="entry name" value="P450 MONOOXYGENASE, PUTATIVE (AFU_ORTHOLOGUE AFUA_3G03930)-RELATED"/>
    <property type="match status" value="1"/>
</dbReference>
<dbReference type="GO" id="GO:0004497">
    <property type="term" value="F:monooxygenase activity"/>
    <property type="evidence" value="ECO:0007669"/>
    <property type="project" value="UniProtKB-KW"/>
</dbReference>
<feature type="binding site" description="axial binding residue" evidence="6">
    <location>
        <position position="454"/>
    </location>
    <ligand>
        <name>heme</name>
        <dbReference type="ChEBI" id="CHEBI:30413"/>
    </ligand>
    <ligandPart>
        <name>Fe</name>
        <dbReference type="ChEBI" id="CHEBI:18248"/>
    </ligandPart>
</feature>
<dbReference type="EMBL" id="KV878582">
    <property type="protein sequence ID" value="OJJ63623.1"/>
    <property type="molecule type" value="Genomic_DNA"/>
</dbReference>
<evidence type="ECO:0008006" key="10">
    <source>
        <dbReference type="Google" id="ProtNLM"/>
    </source>
</evidence>
<keyword evidence="4 7" id="KW-0560">Oxidoreductase</keyword>
<evidence type="ECO:0000256" key="6">
    <source>
        <dbReference type="PIRSR" id="PIRSR602401-1"/>
    </source>
</evidence>
<evidence type="ECO:0000256" key="5">
    <source>
        <dbReference type="ARBA" id="ARBA00023004"/>
    </source>
</evidence>
<dbReference type="OrthoDB" id="1470350at2759"/>
<dbReference type="PROSITE" id="PS00086">
    <property type="entry name" value="CYTOCHROME_P450"/>
    <property type="match status" value="1"/>
</dbReference>
<dbReference type="FunFam" id="1.10.630.10:FF:000115">
    <property type="entry name" value="Cytochrome P450 monooxygenase, putative"/>
    <property type="match status" value="1"/>
</dbReference>
<dbReference type="InterPro" id="IPR036396">
    <property type="entry name" value="Cyt_P450_sf"/>
</dbReference>
<dbReference type="InterPro" id="IPR002401">
    <property type="entry name" value="Cyt_P450_E_grp-I"/>
</dbReference>
<dbReference type="GO" id="GO:0005506">
    <property type="term" value="F:iron ion binding"/>
    <property type="evidence" value="ECO:0007669"/>
    <property type="project" value="InterPro"/>
</dbReference>
<sequence length="512" mass="57571">MPYFIALSAITLGVIFPLFRYVVQPFFFSPLSKIPNAHFTSPISSRWIKAIRQAGNEVLTIHALHRKHGPVVRLAPDELSVNSLHGLRVVYTGAFEKHPLYRDLFLNFHTDNLVGMVPNAPHARQKRMLSRVYSKSYLQESDALRSLSAIILSQRLLPMLQRFATTGETVNVLPLFQAVGMDFTSSYLFGVQTGTQYLFNLPQWLYWLDEYNEFKNLSPDVRADGLIERWCLSLCMQAKAKNANSPAKDKNLATEPVVYKSLRHALEKSPDSRPIDLAIASELLDHLVAGHETSGITFTYVMWELSQRPEIQGDLRRELSTLNPPLHYPFTSVADDDDDDDDDGDLLALPHASDIDSLPLLDAIIRETLRLHAPASSPLPRVTPDIPSGTSINGYDSIPGGITVSSSAYTLHRIEEVYPQPTEWLPQRWVDPESGKKHDMRRLWWPFGSGGRMCLGSNFALQEIKLVMAAVYTNYMTSIVDDEGIEQDLAEFISPPKGRKLMLKFSPAKGPN</sequence>
<dbReference type="Pfam" id="PF00067">
    <property type="entry name" value="p450"/>
    <property type="match status" value="1"/>
</dbReference>
<dbReference type="AlphaFoldDB" id="A0A1L9TWF3"/>
<dbReference type="RefSeq" id="XP_040707429.1">
    <property type="nucleotide sequence ID" value="XM_040850236.1"/>
</dbReference>
<dbReference type="Proteomes" id="UP000184356">
    <property type="component" value="Unassembled WGS sequence"/>
</dbReference>
<evidence type="ECO:0000256" key="1">
    <source>
        <dbReference type="ARBA" id="ARBA00001971"/>
    </source>
</evidence>
<proteinExistence type="inferred from homology"/>
<dbReference type="PRINTS" id="PR00463">
    <property type="entry name" value="EP450I"/>
</dbReference>
<dbReference type="SUPFAM" id="SSF48264">
    <property type="entry name" value="Cytochrome P450"/>
    <property type="match status" value="1"/>
</dbReference>
<keyword evidence="9" id="KW-1185">Reference proteome</keyword>
<dbReference type="GO" id="GO:0020037">
    <property type="term" value="F:heme binding"/>
    <property type="evidence" value="ECO:0007669"/>
    <property type="project" value="InterPro"/>
</dbReference>
<name>A0A1L9TWF3_9EURO</name>
<evidence type="ECO:0000256" key="2">
    <source>
        <dbReference type="ARBA" id="ARBA00010617"/>
    </source>
</evidence>
<dbReference type="GO" id="GO:0044550">
    <property type="term" value="P:secondary metabolite biosynthetic process"/>
    <property type="evidence" value="ECO:0007669"/>
    <property type="project" value="UniProtKB-ARBA"/>
</dbReference>
<dbReference type="GeneID" id="63766309"/>
<evidence type="ECO:0000256" key="4">
    <source>
        <dbReference type="ARBA" id="ARBA00023002"/>
    </source>
</evidence>
<dbReference type="STRING" id="1036612.A0A1L9TWF3"/>
<dbReference type="PRINTS" id="PR00385">
    <property type="entry name" value="P450"/>
</dbReference>
<reference evidence="9" key="1">
    <citation type="journal article" date="2017" name="Genome Biol.">
        <title>Comparative genomics reveals high biological diversity and specific adaptations in the industrially and medically important fungal genus Aspergillus.</title>
        <authorList>
            <person name="de Vries R.P."/>
            <person name="Riley R."/>
            <person name="Wiebenga A."/>
            <person name="Aguilar-Osorio G."/>
            <person name="Amillis S."/>
            <person name="Uchima C.A."/>
            <person name="Anderluh G."/>
            <person name="Asadollahi M."/>
            <person name="Askin M."/>
            <person name="Barry K."/>
            <person name="Battaglia E."/>
            <person name="Bayram O."/>
            <person name="Benocci T."/>
            <person name="Braus-Stromeyer S.A."/>
            <person name="Caldana C."/>
            <person name="Canovas D."/>
            <person name="Cerqueira G.C."/>
            <person name="Chen F."/>
            <person name="Chen W."/>
            <person name="Choi C."/>
            <person name="Clum A."/>
            <person name="Dos Santos R.A."/>
            <person name="Damasio A.R."/>
            <person name="Diallinas G."/>
            <person name="Emri T."/>
            <person name="Fekete E."/>
            <person name="Flipphi M."/>
            <person name="Freyberg S."/>
            <person name="Gallo A."/>
            <person name="Gournas C."/>
            <person name="Habgood R."/>
            <person name="Hainaut M."/>
            <person name="Harispe M.L."/>
            <person name="Henrissat B."/>
            <person name="Hilden K.S."/>
            <person name="Hope R."/>
            <person name="Hossain A."/>
            <person name="Karabika E."/>
            <person name="Karaffa L."/>
            <person name="Karanyi Z."/>
            <person name="Krasevec N."/>
            <person name="Kuo A."/>
            <person name="Kusch H."/>
            <person name="LaButti K."/>
            <person name="Lagendijk E.L."/>
            <person name="Lapidus A."/>
            <person name="Levasseur A."/>
            <person name="Lindquist E."/>
            <person name="Lipzen A."/>
            <person name="Logrieco A.F."/>
            <person name="MacCabe A."/>
            <person name="Maekelae M.R."/>
            <person name="Malavazi I."/>
            <person name="Melin P."/>
            <person name="Meyer V."/>
            <person name="Mielnichuk N."/>
            <person name="Miskei M."/>
            <person name="Molnar A.P."/>
            <person name="Mule G."/>
            <person name="Ngan C.Y."/>
            <person name="Orejas M."/>
            <person name="Orosz E."/>
            <person name="Ouedraogo J.P."/>
            <person name="Overkamp K.M."/>
            <person name="Park H.-S."/>
            <person name="Perrone G."/>
            <person name="Piumi F."/>
            <person name="Punt P.J."/>
            <person name="Ram A.F."/>
            <person name="Ramon A."/>
            <person name="Rauscher S."/>
            <person name="Record E."/>
            <person name="Riano-Pachon D.M."/>
            <person name="Robert V."/>
            <person name="Roehrig J."/>
            <person name="Ruller R."/>
            <person name="Salamov A."/>
            <person name="Salih N.S."/>
            <person name="Samson R.A."/>
            <person name="Sandor E."/>
            <person name="Sanguinetti M."/>
            <person name="Schuetze T."/>
            <person name="Sepcic K."/>
            <person name="Shelest E."/>
            <person name="Sherlock G."/>
            <person name="Sophianopoulou V."/>
            <person name="Squina F.M."/>
            <person name="Sun H."/>
            <person name="Susca A."/>
            <person name="Todd R.B."/>
            <person name="Tsang A."/>
            <person name="Unkles S.E."/>
            <person name="van de Wiele N."/>
            <person name="van Rossen-Uffink D."/>
            <person name="Oliveira J.V."/>
            <person name="Vesth T.C."/>
            <person name="Visser J."/>
            <person name="Yu J.-H."/>
            <person name="Zhou M."/>
            <person name="Andersen M.R."/>
            <person name="Archer D.B."/>
            <person name="Baker S.E."/>
            <person name="Benoit I."/>
            <person name="Brakhage A.A."/>
            <person name="Braus G.H."/>
            <person name="Fischer R."/>
            <person name="Frisvad J.C."/>
            <person name="Goldman G.H."/>
            <person name="Houbraken J."/>
            <person name="Oakley B."/>
            <person name="Pocsi I."/>
            <person name="Scazzocchio C."/>
            <person name="Seiboth B."/>
            <person name="vanKuyk P.A."/>
            <person name="Wortman J."/>
            <person name="Dyer P.S."/>
            <person name="Grigoriev I.V."/>
        </authorList>
    </citation>
    <scope>NUCLEOTIDE SEQUENCE [LARGE SCALE GENOMIC DNA]</scope>
    <source>
        <strain evidence="9">CBS 593.65</strain>
    </source>
</reference>
<dbReference type="InterPro" id="IPR050121">
    <property type="entry name" value="Cytochrome_P450_monoxygenase"/>
</dbReference>
<evidence type="ECO:0000256" key="7">
    <source>
        <dbReference type="RuleBase" id="RU000461"/>
    </source>
</evidence>
<comment type="similarity">
    <text evidence="2 7">Belongs to the cytochrome P450 family.</text>
</comment>
<dbReference type="Gene3D" id="1.10.630.10">
    <property type="entry name" value="Cytochrome P450"/>
    <property type="match status" value="1"/>
</dbReference>
<comment type="cofactor">
    <cofactor evidence="1 6">
        <name>heme</name>
        <dbReference type="ChEBI" id="CHEBI:30413"/>
    </cofactor>
</comment>
<dbReference type="InterPro" id="IPR001128">
    <property type="entry name" value="Cyt_P450"/>
</dbReference>
<dbReference type="GO" id="GO:0016705">
    <property type="term" value="F:oxidoreductase activity, acting on paired donors, with incorporation or reduction of molecular oxygen"/>
    <property type="evidence" value="ECO:0007669"/>
    <property type="project" value="InterPro"/>
</dbReference>
<gene>
    <name evidence="8" type="ORF">ASPSYDRAFT_63422</name>
</gene>
<keyword evidence="3 6" id="KW-0479">Metal-binding</keyword>
<dbReference type="VEuPathDB" id="FungiDB:ASPSYDRAFT_63422"/>
<dbReference type="CDD" id="cd11059">
    <property type="entry name" value="CYP_fungal"/>
    <property type="match status" value="1"/>
</dbReference>
<keyword evidence="7" id="KW-0503">Monooxygenase</keyword>
<accession>A0A1L9TWF3</accession>
<dbReference type="InterPro" id="IPR017972">
    <property type="entry name" value="Cyt_P450_CS"/>
</dbReference>
<keyword evidence="6 7" id="KW-0349">Heme</keyword>
<organism evidence="8 9">
    <name type="scientific">Aspergillus sydowii CBS 593.65</name>
    <dbReference type="NCBI Taxonomy" id="1036612"/>
    <lineage>
        <taxon>Eukaryota</taxon>
        <taxon>Fungi</taxon>
        <taxon>Dikarya</taxon>
        <taxon>Ascomycota</taxon>
        <taxon>Pezizomycotina</taxon>
        <taxon>Eurotiomycetes</taxon>
        <taxon>Eurotiomycetidae</taxon>
        <taxon>Eurotiales</taxon>
        <taxon>Aspergillaceae</taxon>
        <taxon>Aspergillus</taxon>
        <taxon>Aspergillus subgen. Nidulantes</taxon>
    </lineage>
</organism>
<keyword evidence="5 6" id="KW-0408">Iron</keyword>
<protein>
    <recommendedName>
        <fullName evidence="10">Cytochrome P450</fullName>
    </recommendedName>
</protein>
<evidence type="ECO:0000256" key="3">
    <source>
        <dbReference type="ARBA" id="ARBA00022723"/>
    </source>
</evidence>
<evidence type="ECO:0000313" key="9">
    <source>
        <dbReference type="Proteomes" id="UP000184356"/>
    </source>
</evidence>